<evidence type="ECO:0000313" key="2">
    <source>
        <dbReference type="EMBL" id="SDO08043.1"/>
    </source>
</evidence>
<dbReference type="EMBL" id="FNID01000052">
    <property type="protein sequence ID" value="SDO08043.1"/>
    <property type="molecule type" value="Genomic_DNA"/>
</dbReference>
<evidence type="ECO:0000313" key="3">
    <source>
        <dbReference type="Proteomes" id="UP000199182"/>
    </source>
</evidence>
<name>A0A1H0GMB3_9FIRM</name>
<keyword evidence="3" id="KW-1185">Reference proteome</keyword>
<organism evidence="2 3">
    <name type="scientific">Acetanaerobacterium elongatum</name>
    <dbReference type="NCBI Taxonomy" id="258515"/>
    <lineage>
        <taxon>Bacteria</taxon>
        <taxon>Bacillati</taxon>
        <taxon>Bacillota</taxon>
        <taxon>Clostridia</taxon>
        <taxon>Eubacteriales</taxon>
        <taxon>Oscillospiraceae</taxon>
        <taxon>Acetanaerobacterium</taxon>
    </lineage>
</organism>
<gene>
    <name evidence="2" type="ORF">SAMN05192585_15215</name>
</gene>
<protein>
    <submittedName>
        <fullName evidence="2">Uncharacterized protein</fullName>
    </submittedName>
</protein>
<sequence length="259" mass="27822">PTPNPLPHFKAHIVQDSIMREGENCSGASPPNAYPLIFDALRRDVGGGVLAASLSTMDTGKPGVRRNVRNEGCRGDYQSSAVLPNAVKIPRPCGIPPPTPSRISRRILSKILLCGRGKTVRGLAPPNGYPPIFAAPASGCRGQRPRRPVVCNQIHVENAGARFARPRSYRRPVEYRGWPMAAPTNALLEGRRGELCSPAVISDFRLQATILCRNVGGFAPDAPHSATKCAIGKQGRLPSARGTNATPYNTAKRKTVPQK</sequence>
<feature type="non-terminal residue" evidence="2">
    <location>
        <position position="1"/>
    </location>
</feature>
<proteinExistence type="predicted"/>
<dbReference type="AlphaFoldDB" id="A0A1H0GMB3"/>
<accession>A0A1H0GMB3</accession>
<reference evidence="2 3" key="1">
    <citation type="submission" date="2016-10" db="EMBL/GenBank/DDBJ databases">
        <authorList>
            <person name="de Groot N.N."/>
        </authorList>
    </citation>
    <scope>NUCLEOTIDE SEQUENCE [LARGE SCALE GENOMIC DNA]</scope>
    <source>
        <strain evidence="2 3">CGMCC 1.5012</strain>
    </source>
</reference>
<feature type="region of interest" description="Disordered" evidence="1">
    <location>
        <begin position="230"/>
        <end position="259"/>
    </location>
</feature>
<dbReference type="Proteomes" id="UP000199182">
    <property type="component" value="Unassembled WGS sequence"/>
</dbReference>
<evidence type="ECO:0000256" key="1">
    <source>
        <dbReference type="SAM" id="MobiDB-lite"/>
    </source>
</evidence>